<dbReference type="InterPro" id="IPR040282">
    <property type="entry name" value="Mig-18-like"/>
</dbReference>
<dbReference type="WBParaSite" id="ACAC_0001414101-mRNA-1">
    <property type="protein sequence ID" value="ACAC_0001414101-mRNA-1"/>
    <property type="gene ID" value="ACAC_0001414101"/>
</dbReference>
<feature type="domain" description="Abnormal cell migration protein 18-like fibronectin type I" evidence="1">
    <location>
        <begin position="23"/>
        <end position="85"/>
    </location>
</feature>
<reference evidence="3" key="2">
    <citation type="submission" date="2017-02" db="UniProtKB">
        <authorList>
            <consortium name="WormBaseParasite"/>
        </authorList>
    </citation>
    <scope>IDENTIFICATION</scope>
</reference>
<accession>A0A0K0DQV2</accession>
<dbReference type="InterPro" id="IPR055119">
    <property type="entry name" value="Mig18_Fn1"/>
</dbReference>
<organism evidence="2 3">
    <name type="scientific">Angiostrongylus cantonensis</name>
    <name type="common">Rat lungworm</name>
    <dbReference type="NCBI Taxonomy" id="6313"/>
    <lineage>
        <taxon>Eukaryota</taxon>
        <taxon>Metazoa</taxon>
        <taxon>Ecdysozoa</taxon>
        <taxon>Nematoda</taxon>
        <taxon>Chromadorea</taxon>
        <taxon>Rhabditida</taxon>
        <taxon>Rhabditina</taxon>
        <taxon>Rhabditomorpha</taxon>
        <taxon>Strongyloidea</taxon>
        <taxon>Metastrongylidae</taxon>
        <taxon>Angiostrongylus</taxon>
    </lineage>
</organism>
<name>A0A0K0DQV2_ANGCA</name>
<dbReference type="Proteomes" id="UP000035642">
    <property type="component" value="Unassembled WGS sequence"/>
</dbReference>
<dbReference type="AlphaFoldDB" id="A0A0K0DQV2"/>
<proteinExistence type="predicted"/>
<evidence type="ECO:0000313" key="3">
    <source>
        <dbReference type="WBParaSite" id="ACAC_0001414101-mRNA-1"/>
    </source>
</evidence>
<keyword evidence="2" id="KW-1185">Reference proteome</keyword>
<feature type="domain" description="Abnormal cell migration protein 18-like fibronectin type I" evidence="1">
    <location>
        <begin position="102"/>
        <end position="165"/>
    </location>
</feature>
<dbReference type="STRING" id="6313.A0A0K0DQV2"/>
<protein>
    <submittedName>
        <fullName evidence="3">Sushi domain-containing protein</fullName>
    </submittedName>
</protein>
<reference evidence="2" key="1">
    <citation type="submission" date="2012-09" db="EMBL/GenBank/DDBJ databases">
        <authorList>
            <person name="Martin A.A."/>
        </authorList>
    </citation>
    <scope>NUCLEOTIDE SEQUENCE</scope>
</reference>
<sequence length="254" mass="28438">MECKTEANVKAMLDTLEKSNKVKCNDTEGEERDSGVEWQDGSIQYKCDENGEVAFVGCLTSTGELIPLGETKSVDGDDVECKTDATGKPVLEAVEKPMEAKCKDSRGRERDLGSEWTVGWFHFKCAEDGKVEFIGCFTSSGEIILRGERRTEDGRDLECKVDEKGSPFLNDLGKSSLTKCKDGEGKYRIQGEEWVEKNFQKVCRERGRVEVLGCRVEDVDELIPLNGKVSAGKYDHYCKEKDGGHLYYKTPKET</sequence>
<dbReference type="PANTHER" id="PTHR35572">
    <property type="entry name" value="PROTEIN CBG04538-RELATED"/>
    <property type="match status" value="1"/>
</dbReference>
<evidence type="ECO:0000259" key="1">
    <source>
        <dbReference type="Pfam" id="PF23003"/>
    </source>
</evidence>
<dbReference type="Pfam" id="PF23003">
    <property type="entry name" value="Fn1_2"/>
    <property type="match status" value="2"/>
</dbReference>
<evidence type="ECO:0000313" key="2">
    <source>
        <dbReference type="Proteomes" id="UP000035642"/>
    </source>
</evidence>